<organism evidence="1 2">
    <name type="scientific">Anguilla anguilla</name>
    <name type="common">European freshwater eel</name>
    <name type="synonym">Muraena anguilla</name>
    <dbReference type="NCBI Taxonomy" id="7936"/>
    <lineage>
        <taxon>Eukaryota</taxon>
        <taxon>Metazoa</taxon>
        <taxon>Chordata</taxon>
        <taxon>Craniata</taxon>
        <taxon>Vertebrata</taxon>
        <taxon>Euteleostomi</taxon>
        <taxon>Actinopterygii</taxon>
        <taxon>Neopterygii</taxon>
        <taxon>Teleostei</taxon>
        <taxon>Anguilliformes</taxon>
        <taxon>Anguillidae</taxon>
        <taxon>Anguilla</taxon>
    </lineage>
</organism>
<dbReference type="EMBL" id="JAFIRN010000019">
    <property type="protein sequence ID" value="KAG5830821.1"/>
    <property type="molecule type" value="Genomic_DNA"/>
</dbReference>
<reference evidence="1" key="1">
    <citation type="submission" date="2021-01" db="EMBL/GenBank/DDBJ databases">
        <title>A chromosome-scale assembly of European eel, Anguilla anguilla.</title>
        <authorList>
            <person name="Henkel C."/>
            <person name="Jong-Raadsen S.A."/>
            <person name="Dufour S."/>
            <person name="Weltzien F.-A."/>
            <person name="Palstra A.P."/>
            <person name="Pelster B."/>
            <person name="Spaink H.P."/>
            <person name="Van Den Thillart G.E."/>
            <person name="Jansen H."/>
            <person name="Zahm M."/>
            <person name="Klopp C."/>
            <person name="Cedric C."/>
            <person name="Louis A."/>
            <person name="Berthelot C."/>
            <person name="Parey E."/>
            <person name="Roest Crollius H."/>
            <person name="Montfort J."/>
            <person name="Robinson-Rechavi M."/>
            <person name="Bucao C."/>
            <person name="Bouchez O."/>
            <person name="Gislard M."/>
            <person name="Lluch J."/>
            <person name="Milhes M."/>
            <person name="Lampietro C."/>
            <person name="Lopez Roques C."/>
            <person name="Donnadieu C."/>
            <person name="Braasch I."/>
            <person name="Desvignes T."/>
            <person name="Postlethwait J."/>
            <person name="Bobe J."/>
            <person name="Guiguen Y."/>
            <person name="Dirks R."/>
        </authorList>
    </citation>
    <scope>NUCLEOTIDE SEQUENCE</scope>
    <source>
        <strain evidence="1">Tag_6206</strain>
        <tissue evidence="1">Liver</tissue>
    </source>
</reference>
<dbReference type="Proteomes" id="UP001044222">
    <property type="component" value="Chromosome 19"/>
</dbReference>
<proteinExistence type="predicted"/>
<gene>
    <name evidence="1" type="ORF">ANANG_G00314640</name>
</gene>
<evidence type="ECO:0000313" key="2">
    <source>
        <dbReference type="Proteomes" id="UP001044222"/>
    </source>
</evidence>
<accession>A0A9D3LIH7</accession>
<evidence type="ECO:0000313" key="1">
    <source>
        <dbReference type="EMBL" id="KAG5830821.1"/>
    </source>
</evidence>
<name>A0A9D3LIH7_ANGAN</name>
<sequence>KKNTGGILGCGSCSAGQRNVPDGQFCVQVFLISRVIGQKASRLDGRTCERPEFRWRAVHVERGVCRAAAARQRRCGRRREDKDMGVYLRESTEEGHRGGPATLPSCALLLRVSSVARTPQLLPSLSVQLPRNRASIFGRSASALPRTSGSWIFLSTSTKTPQDE</sequence>
<keyword evidence="2" id="KW-1185">Reference proteome</keyword>
<comment type="caution">
    <text evidence="1">The sequence shown here is derived from an EMBL/GenBank/DDBJ whole genome shotgun (WGS) entry which is preliminary data.</text>
</comment>
<dbReference type="AlphaFoldDB" id="A0A9D3LIH7"/>
<protein>
    <submittedName>
        <fullName evidence="1">Uncharacterized protein</fullName>
    </submittedName>
</protein>
<feature type="non-terminal residue" evidence="1">
    <location>
        <position position="1"/>
    </location>
</feature>